<gene>
    <name evidence="3" type="ORF">CTI12_AA390970</name>
</gene>
<feature type="region of interest" description="Disordered" evidence="1">
    <location>
        <begin position="55"/>
        <end position="78"/>
    </location>
</feature>
<dbReference type="AlphaFoldDB" id="A0A2U1MF64"/>
<protein>
    <submittedName>
        <fullName evidence="3">Serine-threonine/tyrosine-protein kinase catalytic domain-containing protein</fullName>
    </submittedName>
</protein>
<evidence type="ECO:0000313" key="3">
    <source>
        <dbReference type="EMBL" id="PWA59900.1"/>
    </source>
</evidence>
<dbReference type="Gene3D" id="1.10.510.10">
    <property type="entry name" value="Transferase(Phosphotransferase) domain 1"/>
    <property type="match status" value="1"/>
</dbReference>
<dbReference type="GO" id="GO:0005737">
    <property type="term" value="C:cytoplasm"/>
    <property type="evidence" value="ECO:0007669"/>
    <property type="project" value="TreeGrafter"/>
</dbReference>
<name>A0A2U1MF64_ARTAN</name>
<dbReference type="GO" id="GO:0005524">
    <property type="term" value="F:ATP binding"/>
    <property type="evidence" value="ECO:0007669"/>
    <property type="project" value="InterPro"/>
</dbReference>
<feature type="compositionally biased region" description="Polar residues" evidence="1">
    <location>
        <begin position="55"/>
        <end position="64"/>
    </location>
</feature>
<keyword evidence="4" id="KW-1185">Reference proteome</keyword>
<dbReference type="Proteomes" id="UP000245207">
    <property type="component" value="Unassembled WGS sequence"/>
</dbReference>
<feature type="domain" description="Protein kinase" evidence="2">
    <location>
        <begin position="130"/>
        <end position="325"/>
    </location>
</feature>
<dbReference type="EMBL" id="PKPP01005499">
    <property type="protein sequence ID" value="PWA59900.1"/>
    <property type="molecule type" value="Genomic_DNA"/>
</dbReference>
<organism evidence="3 4">
    <name type="scientific">Artemisia annua</name>
    <name type="common">Sweet wormwood</name>
    <dbReference type="NCBI Taxonomy" id="35608"/>
    <lineage>
        <taxon>Eukaryota</taxon>
        <taxon>Viridiplantae</taxon>
        <taxon>Streptophyta</taxon>
        <taxon>Embryophyta</taxon>
        <taxon>Tracheophyta</taxon>
        <taxon>Spermatophyta</taxon>
        <taxon>Magnoliopsida</taxon>
        <taxon>eudicotyledons</taxon>
        <taxon>Gunneridae</taxon>
        <taxon>Pentapetalae</taxon>
        <taxon>asterids</taxon>
        <taxon>campanulids</taxon>
        <taxon>Asterales</taxon>
        <taxon>Asteraceae</taxon>
        <taxon>Asteroideae</taxon>
        <taxon>Anthemideae</taxon>
        <taxon>Artemisiinae</taxon>
        <taxon>Artemisia</taxon>
    </lineage>
</organism>
<dbReference type="GO" id="GO:0004672">
    <property type="term" value="F:protein kinase activity"/>
    <property type="evidence" value="ECO:0007669"/>
    <property type="project" value="InterPro"/>
</dbReference>
<reference evidence="3 4" key="1">
    <citation type="journal article" date="2018" name="Mol. Plant">
        <title>The genome of Artemisia annua provides insight into the evolution of Asteraceae family and artemisinin biosynthesis.</title>
        <authorList>
            <person name="Shen Q."/>
            <person name="Zhang L."/>
            <person name="Liao Z."/>
            <person name="Wang S."/>
            <person name="Yan T."/>
            <person name="Shi P."/>
            <person name="Liu M."/>
            <person name="Fu X."/>
            <person name="Pan Q."/>
            <person name="Wang Y."/>
            <person name="Lv Z."/>
            <person name="Lu X."/>
            <person name="Zhang F."/>
            <person name="Jiang W."/>
            <person name="Ma Y."/>
            <person name="Chen M."/>
            <person name="Hao X."/>
            <person name="Li L."/>
            <person name="Tang Y."/>
            <person name="Lv G."/>
            <person name="Zhou Y."/>
            <person name="Sun X."/>
            <person name="Brodelius P.E."/>
            <person name="Rose J.K.C."/>
            <person name="Tang K."/>
        </authorList>
    </citation>
    <scope>NUCLEOTIDE SEQUENCE [LARGE SCALE GENOMIC DNA]</scope>
    <source>
        <strain evidence="4">cv. Huhao1</strain>
        <tissue evidence="3">Leaf</tissue>
    </source>
</reference>
<evidence type="ECO:0000259" key="2">
    <source>
        <dbReference type="PROSITE" id="PS50011"/>
    </source>
</evidence>
<dbReference type="InterPro" id="IPR001245">
    <property type="entry name" value="Ser-Thr/Tyr_kinase_cat_dom"/>
</dbReference>
<proteinExistence type="predicted"/>
<dbReference type="OrthoDB" id="4062651at2759"/>
<keyword evidence="3" id="KW-0418">Kinase</keyword>
<dbReference type="InterPro" id="IPR011009">
    <property type="entry name" value="Kinase-like_dom_sf"/>
</dbReference>
<dbReference type="PANTHER" id="PTHR23257:SF792">
    <property type="entry name" value="PROTEIN KINASE DOMAIN-CONTAINING PROTEIN"/>
    <property type="match status" value="1"/>
</dbReference>
<keyword evidence="3" id="KW-0808">Transferase</keyword>
<dbReference type="GO" id="GO:0007165">
    <property type="term" value="P:signal transduction"/>
    <property type="evidence" value="ECO:0007669"/>
    <property type="project" value="TreeGrafter"/>
</dbReference>
<sequence length="325" mass="36730">MSYSSIGQPSMVKTLDFATGYYSHTTNTSPVRETTGHNMTTTFMGSNVFTENTCTPAHENSSGSGRKRGAARNPTSSIAKRAQYRHQCIVIITLLTSNRTCTFMCGKLTLTFGFICSQQHYILHAHTMLLLCPPKINTNHRGVLKSIETLVIVIKCARIVMLFFVLKKERPVYHFGLGHNIISSAQSTKNFWREAQMLSNLHHSNVVVLYGVVPDGSVGTLSTVTKYMTNGSLRHVLIENNRKRLYTMLKLVLLCRALDWHKKLIIAQDATIRIEYLHLKKKIVHFDLKCENLLVKDQSALLIQNLNGILSHQICTFSPWIRLPL</sequence>
<dbReference type="STRING" id="35608.A0A2U1MF64"/>
<dbReference type="InterPro" id="IPR008271">
    <property type="entry name" value="Ser/Thr_kinase_AS"/>
</dbReference>
<dbReference type="SUPFAM" id="SSF56112">
    <property type="entry name" value="Protein kinase-like (PK-like)"/>
    <property type="match status" value="1"/>
</dbReference>
<dbReference type="PANTHER" id="PTHR23257">
    <property type="entry name" value="SERINE-THREONINE PROTEIN KINASE"/>
    <property type="match status" value="1"/>
</dbReference>
<evidence type="ECO:0000256" key="1">
    <source>
        <dbReference type="SAM" id="MobiDB-lite"/>
    </source>
</evidence>
<dbReference type="Pfam" id="PF07714">
    <property type="entry name" value="PK_Tyr_Ser-Thr"/>
    <property type="match status" value="1"/>
</dbReference>
<accession>A0A2U1MF64</accession>
<comment type="caution">
    <text evidence="3">The sequence shown here is derived from an EMBL/GenBank/DDBJ whole genome shotgun (WGS) entry which is preliminary data.</text>
</comment>
<dbReference type="PROSITE" id="PS00108">
    <property type="entry name" value="PROTEIN_KINASE_ST"/>
    <property type="match status" value="1"/>
</dbReference>
<dbReference type="PROSITE" id="PS50011">
    <property type="entry name" value="PROTEIN_KINASE_DOM"/>
    <property type="match status" value="1"/>
</dbReference>
<dbReference type="InterPro" id="IPR050167">
    <property type="entry name" value="Ser_Thr_protein_kinase"/>
</dbReference>
<evidence type="ECO:0000313" key="4">
    <source>
        <dbReference type="Proteomes" id="UP000245207"/>
    </source>
</evidence>
<dbReference type="InterPro" id="IPR000719">
    <property type="entry name" value="Prot_kinase_dom"/>
</dbReference>